<gene>
    <name evidence="2" type="ORF">GCK32_014561</name>
</gene>
<dbReference type="InterPro" id="IPR029058">
    <property type="entry name" value="AB_hydrolase_fold"/>
</dbReference>
<dbReference type="SUPFAM" id="SSF53474">
    <property type="entry name" value="alpha/beta-Hydrolases"/>
    <property type="match status" value="1"/>
</dbReference>
<dbReference type="EMBL" id="WIXE01023523">
    <property type="protein sequence ID" value="KAK5966396.1"/>
    <property type="molecule type" value="Genomic_DNA"/>
</dbReference>
<feature type="domain" description="Fungal lipase-type" evidence="1">
    <location>
        <begin position="24"/>
        <end position="157"/>
    </location>
</feature>
<reference evidence="2 3" key="1">
    <citation type="submission" date="2019-10" db="EMBL/GenBank/DDBJ databases">
        <title>Assembly and Annotation for the nematode Trichostrongylus colubriformis.</title>
        <authorList>
            <person name="Martin J."/>
        </authorList>
    </citation>
    <scope>NUCLEOTIDE SEQUENCE [LARGE SCALE GENOMIC DNA]</scope>
    <source>
        <strain evidence="2">G859</strain>
        <tissue evidence="2">Whole worm</tissue>
    </source>
</reference>
<dbReference type="CDD" id="cd00519">
    <property type="entry name" value="Lipase_3"/>
    <property type="match status" value="1"/>
</dbReference>
<proteinExistence type="predicted"/>
<protein>
    <submittedName>
        <fullName evidence="2">Triacylglycerol lipase</fullName>
    </submittedName>
</protein>
<dbReference type="Pfam" id="PF01764">
    <property type="entry name" value="Lipase_3"/>
    <property type="match status" value="1"/>
</dbReference>
<evidence type="ECO:0000313" key="3">
    <source>
        <dbReference type="Proteomes" id="UP001331761"/>
    </source>
</evidence>
<dbReference type="Proteomes" id="UP001331761">
    <property type="component" value="Unassembled WGS sequence"/>
</dbReference>
<evidence type="ECO:0000313" key="2">
    <source>
        <dbReference type="EMBL" id="KAK5966396.1"/>
    </source>
</evidence>
<evidence type="ECO:0000259" key="1">
    <source>
        <dbReference type="Pfam" id="PF01764"/>
    </source>
</evidence>
<dbReference type="Gene3D" id="3.40.50.1820">
    <property type="entry name" value="alpha/beta hydrolase"/>
    <property type="match status" value="1"/>
</dbReference>
<feature type="non-terminal residue" evidence="2">
    <location>
        <position position="1"/>
    </location>
</feature>
<sequence>EQILSSPKSLLFHLAVSNVKKELVIVFRGTTTMSQLLVEGLKSIRPGTNFLDMGGVNRYFLNGHLVLWPPVEKVLMDPKYADYETVFTGHSLGGALATLAAARTAKQGLRTGERITVYTFGEPRVGDAQFARNYDSMIKDSYRVVFRRDIVPHLPACAKDKSWPGGNETSRPCDVNVTNKPYHQGTEIWYPDSMEPGSYYMECTGEPRGEDFTCSDKLKFRYQQSNSYIWDHRHYFTVRVYNYGKTGCDLLNLNESQASLDMEVTVL</sequence>
<dbReference type="AlphaFoldDB" id="A0AAN8ER66"/>
<keyword evidence="3" id="KW-1185">Reference proteome</keyword>
<dbReference type="InterPro" id="IPR002921">
    <property type="entry name" value="Fungal_lipase-type"/>
</dbReference>
<accession>A0AAN8ER66</accession>
<dbReference type="PANTHER" id="PTHR45908">
    <property type="entry name" value="PROTEIN CBG11750-RELATED"/>
    <property type="match status" value="1"/>
</dbReference>
<dbReference type="PANTHER" id="PTHR45908:SF5">
    <property type="entry name" value="FUNGAL LIPASE-LIKE DOMAIN-CONTAINING PROTEIN"/>
    <property type="match status" value="1"/>
</dbReference>
<comment type="caution">
    <text evidence="2">The sequence shown here is derived from an EMBL/GenBank/DDBJ whole genome shotgun (WGS) entry which is preliminary data.</text>
</comment>
<name>A0AAN8ER66_TRICO</name>
<dbReference type="GO" id="GO:0006629">
    <property type="term" value="P:lipid metabolic process"/>
    <property type="evidence" value="ECO:0007669"/>
    <property type="project" value="InterPro"/>
</dbReference>
<organism evidence="2 3">
    <name type="scientific">Trichostrongylus colubriformis</name>
    <name type="common">Black scour worm</name>
    <dbReference type="NCBI Taxonomy" id="6319"/>
    <lineage>
        <taxon>Eukaryota</taxon>
        <taxon>Metazoa</taxon>
        <taxon>Ecdysozoa</taxon>
        <taxon>Nematoda</taxon>
        <taxon>Chromadorea</taxon>
        <taxon>Rhabditida</taxon>
        <taxon>Rhabditina</taxon>
        <taxon>Rhabditomorpha</taxon>
        <taxon>Strongyloidea</taxon>
        <taxon>Trichostrongylidae</taxon>
        <taxon>Trichostrongylus</taxon>
    </lineage>
</organism>